<proteinExistence type="predicted"/>
<protein>
    <submittedName>
        <fullName evidence="2">Uncharacterized protein</fullName>
    </submittedName>
</protein>
<dbReference type="AlphaFoldDB" id="A0A9W8JRK4"/>
<comment type="caution">
    <text evidence="2">The sequence shown here is derived from an EMBL/GenBank/DDBJ whole genome shotgun (WGS) entry which is preliminary data.</text>
</comment>
<feature type="region of interest" description="Disordered" evidence="1">
    <location>
        <begin position="1"/>
        <end position="52"/>
    </location>
</feature>
<name>A0A9W8JRK4_9AGAR</name>
<accession>A0A9W8JRK4</accession>
<evidence type="ECO:0000313" key="2">
    <source>
        <dbReference type="EMBL" id="KAJ3500198.1"/>
    </source>
</evidence>
<organism evidence="2 3">
    <name type="scientific">Agrocybe chaxingu</name>
    <dbReference type="NCBI Taxonomy" id="84603"/>
    <lineage>
        <taxon>Eukaryota</taxon>
        <taxon>Fungi</taxon>
        <taxon>Dikarya</taxon>
        <taxon>Basidiomycota</taxon>
        <taxon>Agaricomycotina</taxon>
        <taxon>Agaricomycetes</taxon>
        <taxon>Agaricomycetidae</taxon>
        <taxon>Agaricales</taxon>
        <taxon>Agaricineae</taxon>
        <taxon>Strophariaceae</taxon>
        <taxon>Agrocybe</taxon>
    </lineage>
</organism>
<evidence type="ECO:0000313" key="3">
    <source>
        <dbReference type="Proteomes" id="UP001148786"/>
    </source>
</evidence>
<keyword evidence="3" id="KW-1185">Reference proteome</keyword>
<feature type="region of interest" description="Disordered" evidence="1">
    <location>
        <begin position="171"/>
        <end position="205"/>
    </location>
</feature>
<evidence type="ECO:0000256" key="1">
    <source>
        <dbReference type="SAM" id="MobiDB-lite"/>
    </source>
</evidence>
<feature type="compositionally biased region" description="Polar residues" evidence="1">
    <location>
        <begin position="1"/>
        <end position="11"/>
    </location>
</feature>
<feature type="compositionally biased region" description="Basic and acidic residues" evidence="1">
    <location>
        <begin position="21"/>
        <end position="33"/>
    </location>
</feature>
<reference evidence="2" key="1">
    <citation type="submission" date="2022-07" db="EMBL/GenBank/DDBJ databases">
        <title>Genome Sequence of Agrocybe chaxingu.</title>
        <authorList>
            <person name="Buettner E."/>
        </authorList>
    </citation>
    <scope>NUCLEOTIDE SEQUENCE</scope>
    <source>
        <strain evidence="2">MP-N11</strain>
    </source>
</reference>
<sequence>MSADTGNSNDHAQNKQRTKGRREEKEKNRWSHEKRTRKHYPRTEETKSRKKIRLTYRPTHPTTPLRYPPSPLLLLLPAFALLRRQSLPTPTHLKCHHYGLRHYHLHDLLRLKQPAPSASRRNPPHRLRQPQPYPAHTSYAACYGAKARNARLAGSRGQVDRMPRTQIGIGVDTTTECPEGERVDSEVGGETEEGAEGWGPKDGRANVGATAEKALGTAEEVVVQVAVAVGIGGVSHVIGVAIFPSSAHVQTPATRR</sequence>
<feature type="region of interest" description="Disordered" evidence="1">
    <location>
        <begin position="115"/>
        <end position="134"/>
    </location>
</feature>
<gene>
    <name evidence="2" type="ORF">NLJ89_g9901</name>
</gene>
<dbReference type="Proteomes" id="UP001148786">
    <property type="component" value="Unassembled WGS sequence"/>
</dbReference>
<dbReference type="EMBL" id="JANKHO010001649">
    <property type="protein sequence ID" value="KAJ3500198.1"/>
    <property type="molecule type" value="Genomic_DNA"/>
</dbReference>